<sequence length="62" mass="7206">MITLYGRFTSANEPLVIPTHRRWLIEKMAAMGVGYYTGFPHKRQPEDSQLRDFVLEAHSVRS</sequence>
<reference evidence="1" key="1">
    <citation type="journal article" date="2015" name="Nature">
        <title>Complex archaea that bridge the gap between prokaryotes and eukaryotes.</title>
        <authorList>
            <person name="Spang A."/>
            <person name="Saw J.H."/>
            <person name="Jorgensen S.L."/>
            <person name="Zaremba-Niedzwiedzka K."/>
            <person name="Martijn J."/>
            <person name="Lind A.E."/>
            <person name="van Eijk R."/>
            <person name="Schleper C."/>
            <person name="Guy L."/>
            <person name="Ettema T.J."/>
        </authorList>
    </citation>
    <scope>NUCLEOTIDE SEQUENCE</scope>
</reference>
<accession>A0A0F9TJQ2</accession>
<gene>
    <name evidence="1" type="ORF">LCGC14_0382960</name>
</gene>
<dbReference type="EMBL" id="LAZR01000314">
    <property type="protein sequence ID" value="KKN75137.1"/>
    <property type="molecule type" value="Genomic_DNA"/>
</dbReference>
<name>A0A0F9TJQ2_9ZZZZ</name>
<evidence type="ECO:0000313" key="1">
    <source>
        <dbReference type="EMBL" id="KKN75137.1"/>
    </source>
</evidence>
<proteinExistence type="predicted"/>
<dbReference type="AlphaFoldDB" id="A0A0F9TJQ2"/>
<organism evidence="1">
    <name type="scientific">marine sediment metagenome</name>
    <dbReference type="NCBI Taxonomy" id="412755"/>
    <lineage>
        <taxon>unclassified sequences</taxon>
        <taxon>metagenomes</taxon>
        <taxon>ecological metagenomes</taxon>
    </lineage>
</organism>
<comment type="caution">
    <text evidence="1">The sequence shown here is derived from an EMBL/GenBank/DDBJ whole genome shotgun (WGS) entry which is preliminary data.</text>
</comment>
<protein>
    <submittedName>
        <fullName evidence="1">Uncharacterized protein</fullName>
    </submittedName>
</protein>